<dbReference type="Proteomes" id="UP001501637">
    <property type="component" value="Unassembled WGS sequence"/>
</dbReference>
<dbReference type="PROSITE" id="PS50893">
    <property type="entry name" value="ABC_TRANSPORTER_2"/>
    <property type="match status" value="1"/>
</dbReference>
<accession>A0ABP6MC02</accession>
<dbReference type="PROSITE" id="PS00211">
    <property type="entry name" value="ABC_TRANSPORTER_1"/>
    <property type="match status" value="1"/>
</dbReference>
<reference evidence="10" key="1">
    <citation type="journal article" date="2019" name="Int. J. Syst. Evol. Microbiol.">
        <title>The Global Catalogue of Microorganisms (GCM) 10K type strain sequencing project: providing services to taxonomists for standard genome sequencing and annotation.</title>
        <authorList>
            <consortium name="The Broad Institute Genomics Platform"/>
            <consortium name="The Broad Institute Genome Sequencing Center for Infectious Disease"/>
            <person name="Wu L."/>
            <person name="Ma J."/>
        </authorList>
    </citation>
    <scope>NUCLEOTIDE SEQUENCE [LARGE SCALE GENOMIC DNA]</scope>
    <source>
        <strain evidence="10">JCM 9092</strain>
    </source>
</reference>
<feature type="compositionally biased region" description="Low complexity" evidence="7">
    <location>
        <begin position="258"/>
        <end position="271"/>
    </location>
</feature>
<proteinExistence type="predicted"/>
<dbReference type="InterPro" id="IPR050166">
    <property type="entry name" value="ABC_transporter_ATP-bind"/>
</dbReference>
<feature type="domain" description="ABC transporter" evidence="8">
    <location>
        <begin position="15"/>
        <end position="231"/>
    </location>
</feature>
<dbReference type="PANTHER" id="PTHR42788">
    <property type="entry name" value="TAURINE IMPORT ATP-BINDING PROTEIN-RELATED"/>
    <property type="match status" value="1"/>
</dbReference>
<dbReference type="InterPro" id="IPR003439">
    <property type="entry name" value="ABC_transporter-like_ATP-bd"/>
</dbReference>
<feature type="compositionally biased region" description="Low complexity" evidence="7">
    <location>
        <begin position="346"/>
        <end position="371"/>
    </location>
</feature>
<dbReference type="SUPFAM" id="SSF52540">
    <property type="entry name" value="P-loop containing nucleoside triphosphate hydrolases"/>
    <property type="match status" value="1"/>
</dbReference>
<evidence type="ECO:0000256" key="3">
    <source>
        <dbReference type="ARBA" id="ARBA00022741"/>
    </source>
</evidence>
<keyword evidence="1" id="KW-0813">Transport</keyword>
<gene>
    <name evidence="9" type="ORF">GCM10010449_23220</name>
</gene>
<evidence type="ECO:0000256" key="7">
    <source>
        <dbReference type="SAM" id="MobiDB-lite"/>
    </source>
</evidence>
<dbReference type="InterPro" id="IPR003593">
    <property type="entry name" value="AAA+_ATPase"/>
</dbReference>
<keyword evidence="5" id="KW-1278">Translocase</keyword>
<keyword evidence="6" id="KW-0472">Membrane</keyword>
<evidence type="ECO:0000256" key="4">
    <source>
        <dbReference type="ARBA" id="ARBA00022840"/>
    </source>
</evidence>
<dbReference type="SMART" id="SM00382">
    <property type="entry name" value="AAA"/>
    <property type="match status" value="1"/>
</dbReference>
<keyword evidence="4" id="KW-0067">ATP-binding</keyword>
<evidence type="ECO:0000313" key="10">
    <source>
        <dbReference type="Proteomes" id="UP001501637"/>
    </source>
</evidence>
<evidence type="ECO:0000313" key="9">
    <source>
        <dbReference type="EMBL" id="GAA3099282.1"/>
    </source>
</evidence>
<feature type="compositionally biased region" description="Gly residues" evidence="7">
    <location>
        <begin position="324"/>
        <end position="345"/>
    </location>
</feature>
<organism evidence="9 10">
    <name type="scientific">Streptomyces rectiviolaceus</name>
    <dbReference type="NCBI Taxonomy" id="332591"/>
    <lineage>
        <taxon>Bacteria</taxon>
        <taxon>Bacillati</taxon>
        <taxon>Actinomycetota</taxon>
        <taxon>Actinomycetes</taxon>
        <taxon>Kitasatosporales</taxon>
        <taxon>Streptomycetaceae</taxon>
        <taxon>Streptomyces</taxon>
    </lineage>
</organism>
<protein>
    <recommendedName>
        <fullName evidence="8">ABC transporter domain-containing protein</fullName>
    </recommendedName>
</protein>
<evidence type="ECO:0000256" key="5">
    <source>
        <dbReference type="ARBA" id="ARBA00022967"/>
    </source>
</evidence>
<dbReference type="InterPro" id="IPR017871">
    <property type="entry name" value="ABC_transporter-like_CS"/>
</dbReference>
<keyword evidence="2" id="KW-1003">Cell membrane</keyword>
<keyword evidence="10" id="KW-1185">Reference proteome</keyword>
<dbReference type="EMBL" id="BAAAUG010000034">
    <property type="protein sequence ID" value="GAA3099282.1"/>
    <property type="molecule type" value="Genomic_DNA"/>
</dbReference>
<evidence type="ECO:0000256" key="6">
    <source>
        <dbReference type="ARBA" id="ARBA00023136"/>
    </source>
</evidence>
<evidence type="ECO:0000256" key="2">
    <source>
        <dbReference type="ARBA" id="ARBA00022475"/>
    </source>
</evidence>
<evidence type="ECO:0000256" key="1">
    <source>
        <dbReference type="ARBA" id="ARBA00022448"/>
    </source>
</evidence>
<name>A0ABP6MC02_9ACTN</name>
<dbReference type="Pfam" id="PF00005">
    <property type="entry name" value="ABC_tran"/>
    <property type="match status" value="1"/>
</dbReference>
<dbReference type="PANTHER" id="PTHR42788:SF17">
    <property type="entry name" value="ALIPHATIC SULFONATES IMPORT ATP-BINDING PROTEIN SSUB"/>
    <property type="match status" value="1"/>
</dbReference>
<feature type="region of interest" description="Disordered" evidence="7">
    <location>
        <begin position="245"/>
        <end position="380"/>
    </location>
</feature>
<sequence>MATHTGGLTGDAQAVRIEGLVRSFGDRKILDRLELSLEAGEFVALLGHSGSGKSTLLRALAGLDHEVEGSGELSAPGDVSVVFQDARLLPWKRVLDNVVLGLTGAGARERGRAALAEVGLAGREDAWPADLSGGEQQRVSLARSLVREPQLLLADEPFGALDALTRIRMHALLRRLCEAHRPAVLLVTHDVDEAIALADRVVVLDAGRIAADVRVELPAPRGQGSPEYAALRGRLLRQLGVELDDGEPVGIEPGGRGAAPAQDRGAAPAQDHGPEVDAAVGADGDPRAAGRRTGAVTDGPVAAGAAATGAAGSGPAATRAAGSGPAGGGAAASSAAGGGPAGSGAAGDVPASVGPAHGTPDGADGGAPAVGSRAAEVSRA</sequence>
<keyword evidence="3" id="KW-0547">Nucleotide-binding</keyword>
<comment type="caution">
    <text evidence="9">The sequence shown here is derived from an EMBL/GenBank/DDBJ whole genome shotgun (WGS) entry which is preliminary data.</text>
</comment>
<feature type="compositionally biased region" description="Low complexity" evidence="7">
    <location>
        <begin position="293"/>
        <end position="323"/>
    </location>
</feature>
<dbReference type="Gene3D" id="3.40.50.300">
    <property type="entry name" value="P-loop containing nucleotide triphosphate hydrolases"/>
    <property type="match status" value="1"/>
</dbReference>
<evidence type="ECO:0000259" key="8">
    <source>
        <dbReference type="PROSITE" id="PS50893"/>
    </source>
</evidence>
<dbReference type="InterPro" id="IPR027417">
    <property type="entry name" value="P-loop_NTPase"/>
</dbReference>